<evidence type="ECO:0000256" key="4">
    <source>
        <dbReference type="ARBA" id="ARBA00022692"/>
    </source>
</evidence>
<dbReference type="EMBL" id="JBHRZF010000095">
    <property type="protein sequence ID" value="MFC3860773.1"/>
    <property type="molecule type" value="Genomic_DNA"/>
</dbReference>
<evidence type="ECO:0000256" key="1">
    <source>
        <dbReference type="ARBA" id="ARBA00004651"/>
    </source>
</evidence>
<dbReference type="Proteomes" id="UP001595748">
    <property type="component" value="Unassembled WGS sequence"/>
</dbReference>
<dbReference type="CDD" id="cd06261">
    <property type="entry name" value="TM_PBP2"/>
    <property type="match status" value="1"/>
</dbReference>
<dbReference type="PANTHER" id="PTHR30151:SF20">
    <property type="entry name" value="ABC TRANSPORTER PERMEASE PROTEIN HI_0355-RELATED"/>
    <property type="match status" value="1"/>
</dbReference>
<accession>A0ABV8A519</accession>
<feature type="transmembrane region" description="Helical" evidence="7">
    <location>
        <begin position="222"/>
        <end position="244"/>
    </location>
</feature>
<feature type="transmembrane region" description="Helical" evidence="7">
    <location>
        <begin position="98"/>
        <end position="120"/>
    </location>
</feature>
<comment type="similarity">
    <text evidence="7">Belongs to the binding-protein-dependent transport system permease family.</text>
</comment>
<keyword evidence="2 7" id="KW-0813">Transport</keyword>
<dbReference type="Pfam" id="PF00528">
    <property type="entry name" value="BPD_transp_1"/>
    <property type="match status" value="1"/>
</dbReference>
<proteinExistence type="inferred from homology"/>
<feature type="transmembrane region" description="Helical" evidence="7">
    <location>
        <begin position="189"/>
        <end position="210"/>
    </location>
</feature>
<keyword evidence="4 7" id="KW-0812">Transmembrane</keyword>
<dbReference type="SUPFAM" id="SSF161098">
    <property type="entry name" value="MetI-like"/>
    <property type="match status" value="1"/>
</dbReference>
<dbReference type="PANTHER" id="PTHR30151">
    <property type="entry name" value="ALKANE SULFONATE ABC TRANSPORTER-RELATED, MEMBRANE SUBUNIT"/>
    <property type="match status" value="1"/>
</dbReference>
<dbReference type="PROSITE" id="PS50928">
    <property type="entry name" value="ABC_TM1"/>
    <property type="match status" value="1"/>
</dbReference>
<comment type="subcellular location">
    <subcellularLocation>
        <location evidence="1 7">Cell membrane</location>
        <topology evidence="1 7">Multi-pass membrane protein</topology>
    </subcellularLocation>
</comment>
<evidence type="ECO:0000313" key="10">
    <source>
        <dbReference type="Proteomes" id="UP001595748"/>
    </source>
</evidence>
<evidence type="ECO:0000256" key="3">
    <source>
        <dbReference type="ARBA" id="ARBA00022475"/>
    </source>
</evidence>
<evidence type="ECO:0000256" key="2">
    <source>
        <dbReference type="ARBA" id="ARBA00022448"/>
    </source>
</evidence>
<evidence type="ECO:0000313" key="9">
    <source>
        <dbReference type="EMBL" id="MFC3860773.1"/>
    </source>
</evidence>
<reference evidence="10" key="1">
    <citation type="journal article" date="2019" name="Int. J. Syst. Evol. Microbiol.">
        <title>The Global Catalogue of Microorganisms (GCM) 10K type strain sequencing project: providing services to taxonomists for standard genome sequencing and annotation.</title>
        <authorList>
            <consortium name="The Broad Institute Genomics Platform"/>
            <consortium name="The Broad Institute Genome Sequencing Center for Infectious Disease"/>
            <person name="Wu L."/>
            <person name="Ma J."/>
        </authorList>
    </citation>
    <scope>NUCLEOTIDE SEQUENCE [LARGE SCALE GENOMIC DNA]</scope>
    <source>
        <strain evidence="10">CCTCC AB 2013263</strain>
    </source>
</reference>
<dbReference type="RefSeq" id="WP_380077032.1">
    <property type="nucleotide sequence ID" value="NZ_JBHRZF010000095.1"/>
</dbReference>
<keyword evidence="10" id="KW-1185">Reference proteome</keyword>
<dbReference type="Gene3D" id="1.10.3720.10">
    <property type="entry name" value="MetI-like"/>
    <property type="match status" value="1"/>
</dbReference>
<gene>
    <name evidence="9" type="ORF">ACFOPQ_08350</name>
</gene>
<evidence type="ECO:0000259" key="8">
    <source>
        <dbReference type="PROSITE" id="PS50928"/>
    </source>
</evidence>
<comment type="caution">
    <text evidence="9">The sequence shown here is derived from an EMBL/GenBank/DDBJ whole genome shotgun (WGS) entry which is preliminary data.</text>
</comment>
<organism evidence="9 10">
    <name type="scientific">Deinococcus antarcticus</name>
    <dbReference type="NCBI Taxonomy" id="1298767"/>
    <lineage>
        <taxon>Bacteria</taxon>
        <taxon>Thermotogati</taxon>
        <taxon>Deinococcota</taxon>
        <taxon>Deinococci</taxon>
        <taxon>Deinococcales</taxon>
        <taxon>Deinococcaceae</taxon>
        <taxon>Deinococcus</taxon>
    </lineage>
</organism>
<evidence type="ECO:0000256" key="7">
    <source>
        <dbReference type="RuleBase" id="RU363032"/>
    </source>
</evidence>
<feature type="transmembrane region" description="Helical" evidence="7">
    <location>
        <begin position="69"/>
        <end position="91"/>
    </location>
</feature>
<evidence type="ECO:0000256" key="6">
    <source>
        <dbReference type="ARBA" id="ARBA00023136"/>
    </source>
</evidence>
<keyword evidence="3" id="KW-1003">Cell membrane</keyword>
<protein>
    <submittedName>
        <fullName evidence="9">ABC transporter permease</fullName>
    </submittedName>
</protein>
<dbReference type="InterPro" id="IPR000515">
    <property type="entry name" value="MetI-like"/>
</dbReference>
<keyword evidence="6 7" id="KW-0472">Membrane</keyword>
<evidence type="ECO:0000256" key="5">
    <source>
        <dbReference type="ARBA" id="ARBA00022989"/>
    </source>
</evidence>
<keyword evidence="5 7" id="KW-1133">Transmembrane helix</keyword>
<dbReference type="InterPro" id="IPR035906">
    <property type="entry name" value="MetI-like_sf"/>
</dbReference>
<feature type="domain" description="ABC transmembrane type-1" evidence="8">
    <location>
        <begin position="60"/>
        <end position="244"/>
    </location>
</feature>
<name>A0ABV8A519_9DEIO</name>
<sequence length="257" mass="27538">MIRSVRRRSSGGAAALLGGGVLLLGELGARAGWWPPTVLPAPSRVLAALRDNAPELLRHSATTLTETGLGFGLAVLLGLFTAWLLHCLPLLRRAALPWLVVSQTIPLIALAPILLIWLGFGLLPKVLLVTLGCFFPIVVATLDGLERTDPELIRVLQSLDATPRQIDRHLRFPAALPSVFSGLKVAGTYAVTTAIFAEYVGGYAGLGIFIQTSANARATDLVFAAVFLSALFSVLLVQVIAWLARRSLRWLPPENPT</sequence>